<dbReference type="Proteomes" id="UP000177583">
    <property type="component" value="Unassembled WGS sequence"/>
</dbReference>
<evidence type="ECO:0000313" key="3">
    <source>
        <dbReference type="Proteomes" id="UP000177583"/>
    </source>
</evidence>
<name>A0A1F6GL16_9PROT</name>
<gene>
    <name evidence="2" type="ORF">A2557_13545</name>
</gene>
<proteinExistence type="predicted"/>
<protein>
    <recommendedName>
        <fullName evidence="4">DUF4254 domain-containing protein</fullName>
    </recommendedName>
</protein>
<sequence length="198" mass="22852">MQAELDQIDLLQTQAVELWHQDREDLNYPGFLGLVLAQHLENYRLWHEEDQARDPAATPEKIVAVKRAIDRHNQKRNDLIEQLDSALIEALAQAQVELPNQTPLNSETPGNMIDRCSIMALKIYHMAEQTQRTGVTEAHKAEAAQKLLRLQLQRQDLLGCMKALWAETLAGTRQFKVYRQFKMYNDPRLNPVLYQGQP</sequence>
<evidence type="ECO:0000256" key="1">
    <source>
        <dbReference type="SAM" id="Coils"/>
    </source>
</evidence>
<accession>A0A1F6GL16</accession>
<reference evidence="2 3" key="1">
    <citation type="journal article" date="2016" name="Nat. Commun.">
        <title>Thousands of microbial genomes shed light on interconnected biogeochemical processes in an aquifer system.</title>
        <authorList>
            <person name="Anantharaman K."/>
            <person name="Brown C.T."/>
            <person name="Hug L.A."/>
            <person name="Sharon I."/>
            <person name="Castelle C.J."/>
            <person name="Probst A.J."/>
            <person name="Thomas B.C."/>
            <person name="Singh A."/>
            <person name="Wilkins M.J."/>
            <person name="Karaoz U."/>
            <person name="Brodie E.L."/>
            <person name="Williams K.H."/>
            <person name="Hubbard S.S."/>
            <person name="Banfield J.F."/>
        </authorList>
    </citation>
    <scope>NUCLEOTIDE SEQUENCE [LARGE SCALE GENOMIC DNA]</scope>
</reference>
<dbReference type="AlphaFoldDB" id="A0A1F6GL16"/>
<dbReference type="Pfam" id="PF14063">
    <property type="entry name" value="DUF4254"/>
    <property type="match status" value="1"/>
</dbReference>
<dbReference type="InterPro" id="IPR025350">
    <property type="entry name" value="DUF4254"/>
</dbReference>
<comment type="caution">
    <text evidence="2">The sequence shown here is derived from an EMBL/GenBank/DDBJ whole genome shotgun (WGS) entry which is preliminary data.</text>
</comment>
<dbReference type="EMBL" id="MFNF01000068">
    <property type="protein sequence ID" value="OGG98815.1"/>
    <property type="molecule type" value="Genomic_DNA"/>
</dbReference>
<feature type="coiled-coil region" evidence="1">
    <location>
        <begin position="62"/>
        <end position="89"/>
    </location>
</feature>
<keyword evidence="1" id="KW-0175">Coiled coil</keyword>
<organism evidence="2 3">
    <name type="scientific">Candidatus Lambdaproteobacteria bacterium RIFOXYD2_FULL_56_26</name>
    <dbReference type="NCBI Taxonomy" id="1817773"/>
    <lineage>
        <taxon>Bacteria</taxon>
        <taxon>Pseudomonadati</taxon>
        <taxon>Pseudomonadota</taxon>
        <taxon>Candidatus Lambdaproteobacteria</taxon>
    </lineage>
</organism>
<evidence type="ECO:0008006" key="4">
    <source>
        <dbReference type="Google" id="ProtNLM"/>
    </source>
</evidence>
<evidence type="ECO:0000313" key="2">
    <source>
        <dbReference type="EMBL" id="OGG98815.1"/>
    </source>
</evidence>